<gene>
    <name evidence="1" type="ORF">GCM10007383_25220</name>
</gene>
<sequence length="188" mass="21529">MERREAVIKISWILKSVYLAPAIFTGLTSCKSDVSSSHLYVFSENQDKLVRAIADTILPRTETPSASDVEVNLYMDLMLKEVYDDAYKDSFLKGLQQFDENCVAYTDNRFFDLKEAEKLDYLNRLDTVAYGEERAGLEPFYRRFKELVVAIYFSTEEGVKQNLKYVPIPGPYEGDVEVTAATRIMKGN</sequence>
<dbReference type="Pfam" id="PF13618">
    <property type="entry name" value="Gluconate_2-dh3"/>
    <property type="match status" value="1"/>
</dbReference>
<dbReference type="InterPro" id="IPR027056">
    <property type="entry name" value="Gluconate_2DH_su3"/>
</dbReference>
<organism evidence="1 2">
    <name type="scientific">Arenibacter certesii</name>
    <dbReference type="NCBI Taxonomy" id="228955"/>
    <lineage>
        <taxon>Bacteria</taxon>
        <taxon>Pseudomonadati</taxon>
        <taxon>Bacteroidota</taxon>
        <taxon>Flavobacteriia</taxon>
        <taxon>Flavobacteriales</taxon>
        <taxon>Flavobacteriaceae</taxon>
        <taxon>Arenibacter</taxon>
    </lineage>
</organism>
<evidence type="ECO:0008006" key="3">
    <source>
        <dbReference type="Google" id="ProtNLM"/>
    </source>
</evidence>
<dbReference type="RefSeq" id="WP_026813699.1">
    <property type="nucleotide sequence ID" value="NZ_BMWP01000017.1"/>
</dbReference>
<reference evidence="1" key="2">
    <citation type="submission" date="2020-09" db="EMBL/GenBank/DDBJ databases">
        <authorList>
            <person name="Sun Q."/>
            <person name="Kim S."/>
        </authorList>
    </citation>
    <scope>NUCLEOTIDE SEQUENCE</scope>
    <source>
        <strain evidence="1">KCTC 12113</strain>
    </source>
</reference>
<protein>
    <recommendedName>
        <fullName evidence="3">Gluconate 2-dehydrogenase subunit 3 family protein</fullName>
    </recommendedName>
</protein>
<reference evidence="1" key="1">
    <citation type="journal article" date="2014" name="Int. J. Syst. Evol. Microbiol.">
        <title>Complete genome sequence of Corynebacterium casei LMG S-19264T (=DSM 44701T), isolated from a smear-ripened cheese.</title>
        <authorList>
            <consortium name="US DOE Joint Genome Institute (JGI-PGF)"/>
            <person name="Walter F."/>
            <person name="Albersmeier A."/>
            <person name="Kalinowski J."/>
            <person name="Ruckert C."/>
        </authorList>
    </citation>
    <scope>NUCLEOTIDE SEQUENCE</scope>
    <source>
        <strain evidence="1">KCTC 12113</strain>
    </source>
</reference>
<dbReference type="PROSITE" id="PS51257">
    <property type="entry name" value="PROKAR_LIPOPROTEIN"/>
    <property type="match status" value="1"/>
</dbReference>
<evidence type="ECO:0000313" key="1">
    <source>
        <dbReference type="EMBL" id="GGW39441.1"/>
    </source>
</evidence>
<accession>A0A918IYU7</accession>
<keyword evidence="2" id="KW-1185">Reference proteome</keyword>
<dbReference type="Proteomes" id="UP000634668">
    <property type="component" value="Unassembled WGS sequence"/>
</dbReference>
<comment type="caution">
    <text evidence="1">The sequence shown here is derived from an EMBL/GenBank/DDBJ whole genome shotgun (WGS) entry which is preliminary data.</text>
</comment>
<dbReference type="AlphaFoldDB" id="A0A918IYU7"/>
<dbReference type="EMBL" id="BMWP01000017">
    <property type="protein sequence ID" value="GGW39441.1"/>
    <property type="molecule type" value="Genomic_DNA"/>
</dbReference>
<name>A0A918IYU7_9FLAO</name>
<evidence type="ECO:0000313" key="2">
    <source>
        <dbReference type="Proteomes" id="UP000634668"/>
    </source>
</evidence>
<proteinExistence type="predicted"/>